<dbReference type="Proteomes" id="UP000197535">
    <property type="component" value="Unassembled WGS sequence"/>
</dbReference>
<protein>
    <submittedName>
        <fullName evidence="1">Peptidase</fullName>
    </submittedName>
</protein>
<accession>A0A254T9Z6</accession>
<proteinExistence type="predicted"/>
<gene>
    <name evidence="1" type="ORF">AYR66_05345</name>
</gene>
<organism evidence="1 2">
    <name type="scientific">Noviherbaspirillum denitrificans</name>
    <dbReference type="NCBI Taxonomy" id="1968433"/>
    <lineage>
        <taxon>Bacteria</taxon>
        <taxon>Pseudomonadati</taxon>
        <taxon>Pseudomonadota</taxon>
        <taxon>Betaproteobacteria</taxon>
        <taxon>Burkholderiales</taxon>
        <taxon>Oxalobacteraceae</taxon>
        <taxon>Noviherbaspirillum</taxon>
    </lineage>
</organism>
<evidence type="ECO:0000313" key="2">
    <source>
        <dbReference type="Proteomes" id="UP000197535"/>
    </source>
</evidence>
<dbReference type="InterPro" id="IPR010836">
    <property type="entry name" value="SapC"/>
</dbReference>
<name>A0A254T9Z6_9BURK</name>
<dbReference type="Pfam" id="PF07277">
    <property type="entry name" value="SapC"/>
    <property type="match status" value="1"/>
</dbReference>
<sequence>MPKYQAISKTTFGNKFWRRYDSYVFAAKDLIAPLVMQEIPRALMHLPIGFVRQGDRYQPVAVLGFETGENLFVAQDGRWLAGYIPAAYRGYPFQLATTPDGEKVLVVDEESGLVNDVQGEPFFDSNGNPAKSVTEVLGFLMQVHANKEATDRVCGILAEQHLIQPWPITVQEGAGERKIEGLYCIDEAALNALPLESLEIVRRAGALPLAYCQLLSMQHLHSFSKLAEARAKTASAFNSTIGIDELDLAFLNDGDTIRFSAI</sequence>
<comment type="caution">
    <text evidence="1">The sequence shown here is derived from an EMBL/GenBank/DDBJ whole genome shotgun (WGS) entry which is preliminary data.</text>
</comment>
<dbReference type="RefSeq" id="WP_170942022.1">
    <property type="nucleotide sequence ID" value="NZ_LSTO01000001.1"/>
</dbReference>
<dbReference type="EMBL" id="LSTO01000001">
    <property type="protein sequence ID" value="OWW18997.1"/>
    <property type="molecule type" value="Genomic_DNA"/>
</dbReference>
<keyword evidence="2" id="KW-1185">Reference proteome</keyword>
<evidence type="ECO:0000313" key="1">
    <source>
        <dbReference type="EMBL" id="OWW18997.1"/>
    </source>
</evidence>
<reference evidence="1 2" key="1">
    <citation type="submission" date="2016-02" db="EMBL/GenBank/DDBJ databases">
        <authorList>
            <person name="Wen L."/>
            <person name="He K."/>
            <person name="Yang H."/>
        </authorList>
    </citation>
    <scope>NUCLEOTIDE SEQUENCE [LARGE SCALE GENOMIC DNA]</scope>
    <source>
        <strain evidence="1 2">TSA40</strain>
    </source>
</reference>
<dbReference type="AlphaFoldDB" id="A0A254T9Z6"/>